<dbReference type="Gene3D" id="2.40.10.10">
    <property type="entry name" value="Trypsin-like serine proteases"/>
    <property type="match status" value="2"/>
</dbReference>
<keyword evidence="6" id="KW-1185">Reference proteome</keyword>
<evidence type="ECO:0000256" key="2">
    <source>
        <dbReference type="ARBA" id="ARBA00022825"/>
    </source>
</evidence>
<dbReference type="EMBL" id="JBAWSX010000001">
    <property type="protein sequence ID" value="MEI4799883.1"/>
    <property type="molecule type" value="Genomic_DNA"/>
</dbReference>
<feature type="chain" id="PRO_5047221003" description="V8-like Glu-specific endopeptidase" evidence="4">
    <location>
        <begin position="29"/>
        <end position="338"/>
    </location>
</feature>
<keyword evidence="2" id="KW-0378">Hydrolase</keyword>
<dbReference type="InterPro" id="IPR043504">
    <property type="entry name" value="Peptidase_S1_PA_chymotrypsin"/>
</dbReference>
<sequence length="338" mass="37042">MKRLHFLVFGTIFSIIFTLCLSTNLAFATSNDENTTLRNNDSLTQSKTAPTIPPTIQDPKNTEDPAGYWTKEKMKNAIPADKIKNDGKKETNPEQFESSLIGEPTNISDPVLPETNNNINEANVVVPSTAGKVFFSYGGKDYVCSASSINNNYKNLVITAGHCVHGGKGKGWHSNIAFAPAYRNGSTPYGIWNWKDARTFNSWINDSNFSYDQAFFTVFPRNGKDLVNTIGGNGLSTGYGTKQPDVRIFGWPAEKPYDGQIAYYCDGPTTSRGLFSSDAAMSCGMNGGASGGPWLRERINQDLGYVFAVTSRRSTSGTPTLYATPNSKDVKTMFDQMK</sequence>
<dbReference type="PANTHER" id="PTHR15462">
    <property type="entry name" value="SERINE PROTEASE"/>
    <property type="match status" value="1"/>
</dbReference>
<evidence type="ECO:0000256" key="1">
    <source>
        <dbReference type="ARBA" id="ARBA00022729"/>
    </source>
</evidence>
<gene>
    <name evidence="5" type="ORF">WAZ07_00845</name>
</gene>
<dbReference type="InterPro" id="IPR009003">
    <property type="entry name" value="Peptidase_S1_PA"/>
</dbReference>
<evidence type="ECO:0000313" key="6">
    <source>
        <dbReference type="Proteomes" id="UP001372526"/>
    </source>
</evidence>
<dbReference type="RefSeq" id="WP_336470952.1">
    <property type="nucleotide sequence ID" value="NZ_JBAWSX010000001.1"/>
</dbReference>
<reference evidence="5 6" key="1">
    <citation type="submission" date="2024-01" db="EMBL/GenBank/DDBJ databases">
        <title>Seven novel Bacillus-like species.</title>
        <authorList>
            <person name="Liu G."/>
        </authorList>
    </citation>
    <scope>NUCLEOTIDE SEQUENCE [LARGE SCALE GENOMIC DNA]</scope>
    <source>
        <strain evidence="5 6">FJAT-51639</strain>
    </source>
</reference>
<organism evidence="5 6">
    <name type="scientific">Bacillus bruguierae</name>
    <dbReference type="NCBI Taxonomy" id="3127667"/>
    <lineage>
        <taxon>Bacteria</taxon>
        <taxon>Bacillati</taxon>
        <taxon>Bacillota</taxon>
        <taxon>Bacilli</taxon>
        <taxon>Bacillales</taxon>
        <taxon>Bacillaceae</taxon>
        <taxon>Bacillus</taxon>
    </lineage>
</organism>
<evidence type="ECO:0000256" key="4">
    <source>
        <dbReference type="SAM" id="SignalP"/>
    </source>
</evidence>
<keyword evidence="2" id="KW-0645">Protease</keyword>
<protein>
    <recommendedName>
        <fullName evidence="7">V8-like Glu-specific endopeptidase</fullName>
    </recommendedName>
</protein>
<feature type="signal peptide" evidence="4">
    <location>
        <begin position="1"/>
        <end position="28"/>
    </location>
</feature>
<dbReference type="PANTHER" id="PTHR15462:SF19">
    <property type="entry name" value="PEPTIDASE S1 DOMAIN-CONTAINING PROTEIN"/>
    <property type="match status" value="1"/>
</dbReference>
<accession>A0ABU8FB21</accession>
<proteinExistence type="predicted"/>
<name>A0ABU8FB21_9BACI</name>
<keyword evidence="2" id="KW-0720">Serine protease</keyword>
<keyword evidence="1 4" id="KW-0732">Signal</keyword>
<evidence type="ECO:0008006" key="7">
    <source>
        <dbReference type="Google" id="ProtNLM"/>
    </source>
</evidence>
<feature type="compositionally biased region" description="Polar residues" evidence="3">
    <location>
        <begin position="33"/>
        <end position="49"/>
    </location>
</feature>
<dbReference type="InterPro" id="IPR050966">
    <property type="entry name" value="Glutamyl_endopeptidase"/>
</dbReference>
<dbReference type="SUPFAM" id="SSF50494">
    <property type="entry name" value="Trypsin-like serine proteases"/>
    <property type="match status" value="1"/>
</dbReference>
<evidence type="ECO:0000256" key="3">
    <source>
        <dbReference type="SAM" id="MobiDB-lite"/>
    </source>
</evidence>
<comment type="caution">
    <text evidence="5">The sequence shown here is derived from an EMBL/GenBank/DDBJ whole genome shotgun (WGS) entry which is preliminary data.</text>
</comment>
<feature type="region of interest" description="Disordered" evidence="3">
    <location>
        <begin position="33"/>
        <end position="67"/>
    </location>
</feature>
<dbReference type="Proteomes" id="UP001372526">
    <property type="component" value="Unassembled WGS sequence"/>
</dbReference>
<evidence type="ECO:0000313" key="5">
    <source>
        <dbReference type="EMBL" id="MEI4799883.1"/>
    </source>
</evidence>